<name>A0ABW3PUQ4_9BACL</name>
<dbReference type="EMBL" id="JBHTKX010000001">
    <property type="protein sequence ID" value="MFD1129490.1"/>
    <property type="molecule type" value="Genomic_DNA"/>
</dbReference>
<organism evidence="1 2">
    <name type="scientific">Paenibacillus provencensis</name>
    <dbReference type="NCBI Taxonomy" id="441151"/>
    <lineage>
        <taxon>Bacteria</taxon>
        <taxon>Bacillati</taxon>
        <taxon>Bacillota</taxon>
        <taxon>Bacilli</taxon>
        <taxon>Bacillales</taxon>
        <taxon>Paenibacillaceae</taxon>
        <taxon>Paenibacillus</taxon>
    </lineage>
</organism>
<proteinExistence type="predicted"/>
<protein>
    <submittedName>
        <fullName evidence="1">Uncharacterized protein</fullName>
    </submittedName>
</protein>
<dbReference type="PROSITE" id="PS51257">
    <property type="entry name" value="PROKAR_LIPOPROTEIN"/>
    <property type="match status" value="1"/>
</dbReference>
<evidence type="ECO:0000313" key="1">
    <source>
        <dbReference type="EMBL" id="MFD1129490.1"/>
    </source>
</evidence>
<sequence length="208" mass="23432">MRFQLWILICILILTGCIHEKDEPVPVPEIPNTTSIHLTPIDLSQGEVSKLRPFLGTMSGAFKLEYEGAKPKARLDIDIWEKGQKVETRGSVIDLYSSTDEESTNETEVIISIETVRLEEDKETAVIKVNNARGSRSSLSTFTLELDTNLATKGLVEHTEPQSYAVDQPIYVFAMQATSTNQIYIMDLTQESLSETEWALVFTLRFDD</sequence>
<comment type="caution">
    <text evidence="1">The sequence shown here is derived from an EMBL/GenBank/DDBJ whole genome shotgun (WGS) entry which is preliminary data.</text>
</comment>
<dbReference type="RefSeq" id="WP_251582446.1">
    <property type="nucleotide sequence ID" value="NZ_JBHTKX010000001.1"/>
</dbReference>
<reference evidence="2" key="1">
    <citation type="journal article" date="2019" name="Int. J. Syst. Evol. Microbiol.">
        <title>The Global Catalogue of Microorganisms (GCM) 10K type strain sequencing project: providing services to taxonomists for standard genome sequencing and annotation.</title>
        <authorList>
            <consortium name="The Broad Institute Genomics Platform"/>
            <consortium name="The Broad Institute Genome Sequencing Center for Infectious Disease"/>
            <person name="Wu L."/>
            <person name="Ma J."/>
        </authorList>
    </citation>
    <scope>NUCLEOTIDE SEQUENCE [LARGE SCALE GENOMIC DNA]</scope>
    <source>
        <strain evidence="2">CCUG 53519</strain>
    </source>
</reference>
<keyword evidence="2" id="KW-1185">Reference proteome</keyword>
<dbReference type="Proteomes" id="UP001597169">
    <property type="component" value="Unassembled WGS sequence"/>
</dbReference>
<evidence type="ECO:0000313" key="2">
    <source>
        <dbReference type="Proteomes" id="UP001597169"/>
    </source>
</evidence>
<gene>
    <name evidence="1" type="ORF">ACFQ3J_15055</name>
</gene>
<accession>A0ABW3PUQ4</accession>